<dbReference type="Proteomes" id="UP000275865">
    <property type="component" value="Unassembled WGS sequence"/>
</dbReference>
<feature type="transmembrane region" description="Helical" evidence="2">
    <location>
        <begin position="190"/>
        <end position="208"/>
    </location>
</feature>
<protein>
    <submittedName>
        <fullName evidence="3">Low temperature requirement protein A</fullName>
    </submittedName>
</protein>
<name>A0A3A9Y1Z0_9ACTN</name>
<feature type="region of interest" description="Disordered" evidence="1">
    <location>
        <begin position="370"/>
        <end position="395"/>
    </location>
</feature>
<dbReference type="PANTHER" id="PTHR36840">
    <property type="entry name" value="BLL5714 PROTEIN"/>
    <property type="match status" value="1"/>
</dbReference>
<feature type="transmembrane region" description="Helical" evidence="2">
    <location>
        <begin position="220"/>
        <end position="239"/>
    </location>
</feature>
<evidence type="ECO:0000256" key="1">
    <source>
        <dbReference type="SAM" id="MobiDB-lite"/>
    </source>
</evidence>
<accession>A0A3A9Y1Z0</accession>
<feature type="transmembrane region" description="Helical" evidence="2">
    <location>
        <begin position="44"/>
        <end position="62"/>
    </location>
</feature>
<gene>
    <name evidence="3" type="ORF">D7044_31375</name>
</gene>
<dbReference type="InterPro" id="IPR010640">
    <property type="entry name" value="Low_temperature_requirement_A"/>
</dbReference>
<dbReference type="AlphaFoldDB" id="A0A3A9Y1Z0"/>
<comment type="caution">
    <text evidence="3">The sequence shown here is derived from an EMBL/GenBank/DDBJ whole genome shotgun (WGS) entry which is preliminary data.</text>
</comment>
<evidence type="ECO:0000256" key="2">
    <source>
        <dbReference type="SAM" id="Phobius"/>
    </source>
</evidence>
<dbReference type="PANTHER" id="PTHR36840:SF1">
    <property type="entry name" value="BLL5714 PROTEIN"/>
    <property type="match status" value="1"/>
</dbReference>
<sequence>MRPGPSDKGVSWEELFFDLAFVFALTQFSQLLHEDHGWTGIGRVLILFVPVYWAWGGVTLYINQRDTDALVDRVGVFTLGFASLLMALTIPGAYEHHGLLFVGVYIASRALLAALALRKRLSWRNLFVGPYVFFLLVGPLLVAGALMDGAPRIAFWAVAATVDLLSPWVVRHLTIQPRAQPVHYTHRYGLLIILVLGESVIEVGAVSVDGELNPVRLTAIGAAYAMVGVLAWLYFGFGLPDFRQALDRAADQVDLRRAILVYGHLLFSFGIIAIAVGLADTVPAPLDPLPTREAMLLFGGCALFLGTFAYAHWRIHRTIAWRRIGGTVACLLLVPPAMVMPALAGVVCLILVVALVAAAEQLAVRRQGGDAAGGSAGYRPFSDEDPDSGPATAGV</sequence>
<feature type="transmembrane region" description="Helical" evidence="2">
    <location>
        <begin position="259"/>
        <end position="279"/>
    </location>
</feature>
<reference evidence="3 4" key="1">
    <citation type="submission" date="2018-09" db="EMBL/GenBank/DDBJ databases">
        <title>Micromonospora sp. nov. MS1-9, isolated from a root of Musa sp.</title>
        <authorList>
            <person name="Kuncharoen N."/>
            <person name="Kudo T."/>
            <person name="Ohkuma M."/>
            <person name="Yuki M."/>
            <person name="Tanasupawat S."/>
        </authorList>
    </citation>
    <scope>NUCLEOTIDE SEQUENCE [LARGE SCALE GENOMIC DNA]</scope>
    <source>
        <strain evidence="3 4">MS1-9</strain>
    </source>
</reference>
<feature type="transmembrane region" description="Helical" evidence="2">
    <location>
        <begin position="294"/>
        <end position="313"/>
    </location>
</feature>
<keyword evidence="2" id="KW-1133">Transmembrane helix</keyword>
<proteinExistence type="predicted"/>
<feature type="transmembrane region" description="Helical" evidence="2">
    <location>
        <begin position="99"/>
        <end position="117"/>
    </location>
</feature>
<organism evidence="3 4">
    <name type="scientific">Micromonospora musae</name>
    <dbReference type="NCBI Taxonomy" id="1894970"/>
    <lineage>
        <taxon>Bacteria</taxon>
        <taxon>Bacillati</taxon>
        <taxon>Actinomycetota</taxon>
        <taxon>Actinomycetes</taxon>
        <taxon>Micromonosporales</taxon>
        <taxon>Micromonosporaceae</taxon>
        <taxon>Micromonospora</taxon>
    </lineage>
</organism>
<keyword evidence="2" id="KW-0472">Membrane</keyword>
<dbReference type="Pfam" id="PF06772">
    <property type="entry name" value="LtrA"/>
    <property type="match status" value="1"/>
</dbReference>
<feature type="transmembrane region" description="Helical" evidence="2">
    <location>
        <begin position="126"/>
        <end position="147"/>
    </location>
</feature>
<feature type="transmembrane region" description="Helical" evidence="2">
    <location>
        <begin position="153"/>
        <end position="170"/>
    </location>
</feature>
<dbReference type="RefSeq" id="WP_120691056.1">
    <property type="nucleotide sequence ID" value="NZ_RAZT01000024.1"/>
</dbReference>
<feature type="transmembrane region" description="Helical" evidence="2">
    <location>
        <begin position="74"/>
        <end position="93"/>
    </location>
</feature>
<keyword evidence="2" id="KW-0812">Transmembrane</keyword>
<evidence type="ECO:0000313" key="4">
    <source>
        <dbReference type="Proteomes" id="UP000275865"/>
    </source>
</evidence>
<dbReference type="EMBL" id="RAZT01000024">
    <property type="protein sequence ID" value="RKN25576.1"/>
    <property type="molecule type" value="Genomic_DNA"/>
</dbReference>
<evidence type="ECO:0000313" key="3">
    <source>
        <dbReference type="EMBL" id="RKN25576.1"/>
    </source>
</evidence>
<feature type="transmembrane region" description="Helical" evidence="2">
    <location>
        <begin position="325"/>
        <end position="358"/>
    </location>
</feature>